<dbReference type="EMBL" id="CP070614">
    <property type="protein sequence ID" value="QSE87258.1"/>
    <property type="molecule type" value="Genomic_DNA"/>
</dbReference>
<dbReference type="PANTHER" id="PTHR43080:SF26">
    <property type="entry name" value="REGULATORY PROTEIN"/>
    <property type="match status" value="1"/>
</dbReference>
<evidence type="ECO:0000259" key="5">
    <source>
        <dbReference type="PROSITE" id="PS51371"/>
    </source>
</evidence>
<keyword evidence="2" id="KW-0479">Metal-binding</keyword>
<proteinExistence type="predicted"/>
<evidence type="ECO:0000313" key="6">
    <source>
        <dbReference type="EMBL" id="QSE87258.1"/>
    </source>
</evidence>
<comment type="cofactor">
    <cofactor evidence="1">
        <name>Fe(3+)</name>
        <dbReference type="ChEBI" id="CHEBI:29034"/>
    </cofactor>
</comment>
<accession>A0A974VYW2</accession>
<dbReference type="Proteomes" id="UP000662986">
    <property type="component" value="Plasmid unnamed5"/>
</dbReference>
<protein>
    <submittedName>
        <fullName evidence="6">CBS domain-containing protein</fullName>
    </submittedName>
</protein>
<keyword evidence="3 4" id="KW-0129">CBS domain</keyword>
<evidence type="ECO:0000256" key="4">
    <source>
        <dbReference type="PROSITE-ProRule" id="PRU00703"/>
    </source>
</evidence>
<dbReference type="Gene3D" id="2.20.28.10">
    <property type="match status" value="1"/>
</dbReference>
<evidence type="ECO:0000313" key="7">
    <source>
        <dbReference type="Proteomes" id="UP000662986"/>
    </source>
</evidence>
<dbReference type="InterPro" id="IPR048574">
    <property type="entry name" value="RUBY_RBDX"/>
</dbReference>
<dbReference type="Gene3D" id="3.10.580.10">
    <property type="entry name" value="CBS-domain"/>
    <property type="match status" value="2"/>
</dbReference>
<reference evidence="6 7" key="2">
    <citation type="journal article" date="2022" name="Arch. Microbiol.">
        <title>Rhodococcus pseudokoreensis sp. nov. isolated from the rhizosphere of young M26 apple rootstocks.</title>
        <authorList>
            <person name="Kampfer P."/>
            <person name="Glaeser S.P."/>
            <person name="Blom J."/>
            <person name="Wolf J."/>
            <person name="Benning S."/>
            <person name="Schloter M."/>
            <person name="Neumann-Schaal M."/>
        </authorList>
    </citation>
    <scope>NUCLEOTIDE SEQUENCE [LARGE SCALE GENOMIC DNA]</scope>
    <source>
        <strain evidence="6 7">R79</strain>
    </source>
</reference>
<name>A0A974VYW2_9NOCA</name>
<feature type="domain" description="CBS" evidence="5">
    <location>
        <begin position="67"/>
        <end position="124"/>
    </location>
</feature>
<sequence length="156" mass="16389">MTTVREIMTAPVVVVQADDAVVRIAAVLDQHRISAVPVVDSDGGVVGLVSEYDLLAKPAGSTAREVMTTAVVSVTEATDVGDVRHLLIDRPIHRVPVVSGSKLVGIVSRADIVALLITEWVCPVCGESMRGEQSPASCPKCHSTDAFVVQEQPPGP</sequence>
<dbReference type="InterPro" id="IPR046342">
    <property type="entry name" value="CBS_dom_sf"/>
</dbReference>
<dbReference type="InterPro" id="IPR051257">
    <property type="entry name" value="Diverse_CBS-Domain"/>
</dbReference>
<dbReference type="PROSITE" id="PS51371">
    <property type="entry name" value="CBS"/>
    <property type="match status" value="2"/>
</dbReference>
<dbReference type="SUPFAM" id="SSF54631">
    <property type="entry name" value="CBS-domain pair"/>
    <property type="match status" value="1"/>
</dbReference>
<dbReference type="SMART" id="SM00116">
    <property type="entry name" value="CBS"/>
    <property type="match status" value="2"/>
</dbReference>
<dbReference type="PROSITE" id="PS00202">
    <property type="entry name" value="RUBREDOXIN"/>
    <property type="match status" value="1"/>
</dbReference>
<evidence type="ECO:0000256" key="2">
    <source>
        <dbReference type="ARBA" id="ARBA00022723"/>
    </source>
</evidence>
<dbReference type="Pfam" id="PF21349">
    <property type="entry name" value="RUBY_RBDX"/>
    <property type="match status" value="1"/>
</dbReference>
<reference evidence="6 7" key="1">
    <citation type="journal article" date="2021" name="Microbiol. Resour. Announc.">
        <title>Complete Genome Sequences of Two Rhodococcus sp. Strains with Large and Linear Chromosomes, Isolated from Apple Rhizosphere.</title>
        <authorList>
            <person name="Benning S."/>
            <person name="Brugnone N."/>
            <person name="Siani R."/>
            <person name="Kublik S."/>
            <person name="Schloter M."/>
            <person name="Rad V."/>
        </authorList>
    </citation>
    <scope>NUCLEOTIDE SEQUENCE [LARGE SCALE GENOMIC DNA]</scope>
    <source>
        <strain evidence="6 7">R79</strain>
    </source>
</reference>
<dbReference type="InterPro" id="IPR018527">
    <property type="entry name" value="Rubredoxin_Fe_BS"/>
</dbReference>
<dbReference type="InterPro" id="IPR000644">
    <property type="entry name" value="CBS_dom"/>
</dbReference>
<geneLocation type="plasmid" evidence="6 7">
    <name>unnamed5</name>
</geneLocation>
<evidence type="ECO:0000256" key="1">
    <source>
        <dbReference type="ARBA" id="ARBA00001965"/>
    </source>
</evidence>
<dbReference type="SUPFAM" id="SSF57802">
    <property type="entry name" value="Rubredoxin-like"/>
    <property type="match status" value="1"/>
</dbReference>
<keyword evidence="7" id="KW-1185">Reference proteome</keyword>
<keyword evidence="6" id="KW-0614">Plasmid</keyword>
<dbReference type="Pfam" id="PF00571">
    <property type="entry name" value="CBS"/>
    <property type="match status" value="2"/>
</dbReference>
<evidence type="ECO:0000256" key="3">
    <source>
        <dbReference type="ARBA" id="ARBA00023122"/>
    </source>
</evidence>
<dbReference type="PANTHER" id="PTHR43080">
    <property type="entry name" value="CBS DOMAIN-CONTAINING PROTEIN CBSX3, MITOCHONDRIAL"/>
    <property type="match status" value="1"/>
</dbReference>
<gene>
    <name evidence="6" type="ORF">JWS13_00805</name>
</gene>
<dbReference type="RefSeq" id="WP_206003942.1">
    <property type="nucleotide sequence ID" value="NZ_CP070614.1"/>
</dbReference>
<feature type="domain" description="CBS" evidence="5">
    <location>
        <begin position="8"/>
        <end position="66"/>
    </location>
</feature>
<organism evidence="6 7">
    <name type="scientific">Rhodococcus pseudokoreensis</name>
    <dbReference type="NCBI Taxonomy" id="2811421"/>
    <lineage>
        <taxon>Bacteria</taxon>
        <taxon>Bacillati</taxon>
        <taxon>Actinomycetota</taxon>
        <taxon>Actinomycetes</taxon>
        <taxon>Mycobacteriales</taxon>
        <taxon>Nocardiaceae</taxon>
        <taxon>Rhodococcus</taxon>
    </lineage>
</organism>